<reference evidence="1" key="2">
    <citation type="journal article" date="2018" name="Sci. Data">
        <title>The draft genome sequence of cork oak.</title>
        <authorList>
            <person name="Ramos A.M."/>
            <person name="Usie A."/>
            <person name="Barbosa P."/>
            <person name="Barros P.M."/>
            <person name="Capote T."/>
            <person name="Chaves I."/>
            <person name="Simoes F."/>
            <person name="Abreu I."/>
            <person name="Carrasquinho I."/>
            <person name="Faro C."/>
            <person name="Guimaraes J.B."/>
            <person name="Mendonca D."/>
            <person name="Nobrega F."/>
            <person name="Rodrigues L."/>
            <person name="Saibo N.J.M."/>
            <person name="Varela M.C."/>
            <person name="Egas C."/>
            <person name="Matos J."/>
            <person name="Miguel C.M."/>
            <person name="Oliveira M.M."/>
            <person name="Ricardo C.P."/>
            <person name="Goncalves S."/>
        </authorList>
    </citation>
    <scope>NUCLEOTIDE SEQUENCE [LARGE SCALE GENOMIC DNA]</scope>
    <source>
        <strain evidence="1">HL8</strain>
    </source>
</reference>
<evidence type="ECO:0000313" key="1">
    <source>
        <dbReference type="EMBL" id="KAK7858619.1"/>
    </source>
</evidence>
<dbReference type="EMBL" id="PKMF04000018">
    <property type="protein sequence ID" value="KAK7858619.1"/>
    <property type="molecule type" value="Genomic_DNA"/>
</dbReference>
<protein>
    <submittedName>
        <fullName evidence="1">Uncharacterized protein</fullName>
    </submittedName>
</protein>
<reference evidence="1" key="1">
    <citation type="submission" date="2017-12" db="EMBL/GenBank/DDBJ databases">
        <authorList>
            <person name="Barbosa P."/>
            <person name="Usie A."/>
            <person name="Ramos A.M."/>
        </authorList>
    </citation>
    <scope>NUCLEOTIDE SEQUENCE</scope>
    <source>
        <strain evidence="1">HL8</strain>
        <tissue evidence="1">Leaves</tissue>
    </source>
</reference>
<proteinExistence type="predicted"/>
<sequence>MLLYISLDV</sequence>
<organism evidence="1">
    <name type="scientific">Quercus suber</name>
    <name type="common">Cork oak</name>
    <dbReference type="NCBI Taxonomy" id="58331"/>
    <lineage>
        <taxon>Eukaryota</taxon>
        <taxon>Viridiplantae</taxon>
        <taxon>Streptophyta</taxon>
        <taxon>Embryophyta</taxon>
        <taxon>Tracheophyta</taxon>
        <taxon>Spermatophyta</taxon>
        <taxon>Magnoliopsida</taxon>
        <taxon>eudicotyledons</taxon>
        <taxon>Gunneridae</taxon>
        <taxon>Pentapetalae</taxon>
        <taxon>rosids</taxon>
        <taxon>fabids</taxon>
        <taxon>Fagales</taxon>
        <taxon>Fagaceae</taxon>
        <taxon>Quercus</taxon>
    </lineage>
</organism>
<gene>
    <name evidence="1" type="ORF">CFP56_011497</name>
</gene>
<name>A0AAW0M7C2_QUESU</name>
<reference evidence="1" key="3">
    <citation type="submission" date="2023-07" db="EMBL/GenBank/DDBJ databases">
        <title>An improved reference 1 genome and first organelle genomes of Quercus suber.</title>
        <authorList>
            <consortium name="Genosuber Consortium"/>
            <person name="Usie A."/>
            <person name="Serra O."/>
            <person name="Barros P."/>
        </authorList>
    </citation>
    <scope>NUCLEOTIDE SEQUENCE</scope>
    <source>
        <strain evidence="1">HL8</strain>
        <tissue evidence="1">Leaves</tissue>
    </source>
</reference>
<comment type="caution">
    <text evidence="1">The sequence shown here is derived from an EMBL/GenBank/DDBJ whole genome shotgun (WGS) entry which is preliminary data.</text>
</comment>
<accession>A0AAW0M7C2</accession>